<dbReference type="RefSeq" id="WP_176063221.1">
    <property type="nucleotide sequence ID" value="NZ_BJTG01000002.1"/>
</dbReference>
<dbReference type="GO" id="GO:0000166">
    <property type="term" value="F:nucleotide binding"/>
    <property type="evidence" value="ECO:0007669"/>
    <property type="project" value="UniProtKB-KW"/>
</dbReference>
<keyword evidence="8" id="KW-0503">Monooxygenase</keyword>
<dbReference type="InterPro" id="IPR013785">
    <property type="entry name" value="Aldolase_TIM"/>
</dbReference>
<evidence type="ECO:0000256" key="5">
    <source>
        <dbReference type="ARBA" id="ARBA00022643"/>
    </source>
</evidence>
<proteinExistence type="inferred from homology"/>
<comment type="cofactor">
    <cofactor evidence="1">
        <name>FMN</name>
        <dbReference type="ChEBI" id="CHEBI:58210"/>
    </cofactor>
</comment>
<dbReference type="Pfam" id="PF03060">
    <property type="entry name" value="NMO"/>
    <property type="match status" value="1"/>
</dbReference>
<evidence type="ECO:0000313" key="12">
    <source>
        <dbReference type="EMBL" id="GEJ56073.1"/>
    </source>
</evidence>
<comment type="catalytic activity">
    <reaction evidence="10">
        <text>3 propionate 3-nitronate + 3 O2 + H2O = 3 3-oxopropanoate + 2 nitrate + nitrite + H2O2 + 3 H(+)</text>
        <dbReference type="Rhea" id="RHEA:57332"/>
        <dbReference type="ChEBI" id="CHEBI:15377"/>
        <dbReference type="ChEBI" id="CHEBI:15378"/>
        <dbReference type="ChEBI" id="CHEBI:15379"/>
        <dbReference type="ChEBI" id="CHEBI:16240"/>
        <dbReference type="ChEBI" id="CHEBI:16301"/>
        <dbReference type="ChEBI" id="CHEBI:17632"/>
        <dbReference type="ChEBI" id="CHEBI:33190"/>
        <dbReference type="ChEBI" id="CHEBI:136067"/>
    </reaction>
</comment>
<evidence type="ECO:0000256" key="8">
    <source>
        <dbReference type="ARBA" id="ARBA00023033"/>
    </source>
</evidence>
<dbReference type="GO" id="GO:0009636">
    <property type="term" value="P:response to toxic substance"/>
    <property type="evidence" value="ECO:0007669"/>
    <property type="project" value="UniProtKB-KW"/>
</dbReference>
<evidence type="ECO:0000256" key="7">
    <source>
        <dbReference type="ARBA" id="ARBA00023002"/>
    </source>
</evidence>
<keyword evidence="4" id="KW-0285">Flavoprotein</keyword>
<keyword evidence="7" id="KW-0560">Oxidoreductase</keyword>
<keyword evidence="6" id="KW-0547">Nucleotide-binding</keyword>
<evidence type="ECO:0000256" key="3">
    <source>
        <dbReference type="ARBA" id="ARBA00022575"/>
    </source>
</evidence>
<evidence type="ECO:0000256" key="4">
    <source>
        <dbReference type="ARBA" id="ARBA00022630"/>
    </source>
</evidence>
<keyword evidence="5" id="KW-0288">FMN</keyword>
<organism evidence="12 13">
    <name type="scientific">Anaeromyxobacter diazotrophicus</name>
    <dbReference type="NCBI Taxonomy" id="2590199"/>
    <lineage>
        <taxon>Bacteria</taxon>
        <taxon>Pseudomonadati</taxon>
        <taxon>Myxococcota</taxon>
        <taxon>Myxococcia</taxon>
        <taxon>Myxococcales</taxon>
        <taxon>Cystobacterineae</taxon>
        <taxon>Anaeromyxobacteraceae</taxon>
        <taxon>Anaeromyxobacter</taxon>
    </lineage>
</organism>
<dbReference type="Proteomes" id="UP000503640">
    <property type="component" value="Unassembled WGS sequence"/>
</dbReference>
<evidence type="ECO:0000256" key="6">
    <source>
        <dbReference type="ARBA" id="ARBA00022741"/>
    </source>
</evidence>
<dbReference type="EMBL" id="BJTG01000002">
    <property type="protein sequence ID" value="GEJ56073.1"/>
    <property type="molecule type" value="Genomic_DNA"/>
</dbReference>
<dbReference type="FunFam" id="3.20.20.70:FF:000154">
    <property type="entry name" value="Probable nitronate monooxygenase"/>
    <property type="match status" value="1"/>
</dbReference>
<dbReference type="InterPro" id="IPR004136">
    <property type="entry name" value="NMO"/>
</dbReference>
<dbReference type="SUPFAM" id="SSF51412">
    <property type="entry name" value="Inosine monophosphate dehydrogenase (IMPDH)"/>
    <property type="match status" value="1"/>
</dbReference>
<reference evidence="13" key="1">
    <citation type="journal article" date="2020" name="Appl. Environ. Microbiol.">
        <title>Diazotrophic Anaeromyxobacter Isolates from Soils.</title>
        <authorList>
            <person name="Masuda Y."/>
            <person name="Yamanaka H."/>
            <person name="Xu Z.X."/>
            <person name="Shiratori Y."/>
            <person name="Aono T."/>
            <person name="Amachi S."/>
            <person name="Senoo K."/>
            <person name="Itoh H."/>
        </authorList>
    </citation>
    <scope>NUCLEOTIDE SEQUENCE [LARGE SCALE GENOMIC DNA]</scope>
    <source>
        <strain evidence="13">R267</strain>
    </source>
</reference>
<evidence type="ECO:0000256" key="1">
    <source>
        <dbReference type="ARBA" id="ARBA00001917"/>
    </source>
</evidence>
<dbReference type="PANTHER" id="PTHR42747">
    <property type="entry name" value="NITRONATE MONOOXYGENASE-RELATED"/>
    <property type="match status" value="1"/>
</dbReference>
<evidence type="ECO:0000256" key="2">
    <source>
        <dbReference type="ARBA" id="ARBA00009881"/>
    </source>
</evidence>
<comment type="caution">
    <text evidence="12">The sequence shown here is derived from an EMBL/GenBank/DDBJ whole genome shotgun (WGS) entry which is preliminary data.</text>
</comment>
<evidence type="ECO:0000256" key="11">
    <source>
        <dbReference type="ARBA" id="ARBA00067136"/>
    </source>
</evidence>
<comment type="similarity">
    <text evidence="2">Belongs to the nitronate monooxygenase family. NMO class I subfamily.</text>
</comment>
<name>A0A7I9VIA5_9BACT</name>
<sequence length="359" mass="36812">MWPTALSRRLGIDHPLVVAPMAGGPTTPALVAASSEAGALGSFAGGYLAPEAIRAAIRDVRARTRRPFAVNLFVPEPAAAPPGEEELRAAAAALEPIGRELGVALRPRLAAPPDFAGQLAVVKEERVPVFSFTFGALPAEEVAALHALGIAVLGSATTVEEARALEASGVDAVVAQGAEAGGHRGTFAGPFERGLVGTLALVPQVVDAVKVPVVAAGGIMDGRGVVAALALGAAAAQLGTAFLATPESGASALHKREVLAPRGGSDPTRLTRAYSGKLVRGFATRFMVDVERAGAILPYPHQNALTGELRQAAARQERADLASMWAGQGVALARARPAGELVRELMAEAERVAARLCER</sequence>
<dbReference type="Gene3D" id="3.20.20.70">
    <property type="entry name" value="Aldolase class I"/>
    <property type="match status" value="1"/>
</dbReference>
<protein>
    <recommendedName>
        <fullName evidence="11">Nitronate monooxygenase</fullName>
    </recommendedName>
    <alternativeName>
        <fullName evidence="9">Propionate 3-nitronate monooxygenase</fullName>
    </alternativeName>
</protein>
<keyword evidence="13" id="KW-1185">Reference proteome</keyword>
<gene>
    <name evidence="12" type="ORF">AMYX_08140</name>
</gene>
<evidence type="ECO:0000313" key="13">
    <source>
        <dbReference type="Proteomes" id="UP000503640"/>
    </source>
</evidence>
<evidence type="ECO:0000256" key="9">
    <source>
        <dbReference type="ARBA" id="ARBA00031155"/>
    </source>
</evidence>
<keyword evidence="3" id="KW-0216">Detoxification</keyword>
<accession>A0A7I9VIA5</accession>
<dbReference type="GO" id="GO:0018580">
    <property type="term" value="F:nitronate monooxygenase activity"/>
    <property type="evidence" value="ECO:0007669"/>
    <property type="project" value="InterPro"/>
</dbReference>
<dbReference type="AlphaFoldDB" id="A0A7I9VIA5"/>
<dbReference type="PANTHER" id="PTHR42747:SF3">
    <property type="entry name" value="NITRONATE MONOOXYGENASE-RELATED"/>
    <property type="match status" value="1"/>
</dbReference>
<dbReference type="CDD" id="cd04730">
    <property type="entry name" value="NPD_like"/>
    <property type="match status" value="1"/>
</dbReference>
<evidence type="ECO:0000256" key="10">
    <source>
        <dbReference type="ARBA" id="ARBA00049401"/>
    </source>
</evidence>